<name>A0ABN6MM96_9BACT</name>
<keyword evidence="2" id="KW-1185">Reference proteome</keyword>
<protein>
    <submittedName>
        <fullName evidence="1">Uncharacterized protein</fullName>
    </submittedName>
</protein>
<evidence type="ECO:0000313" key="1">
    <source>
        <dbReference type="EMBL" id="BDG02151.1"/>
    </source>
</evidence>
<dbReference type="Proteomes" id="UP001162891">
    <property type="component" value="Chromosome"/>
</dbReference>
<dbReference type="EMBL" id="AP025591">
    <property type="protein sequence ID" value="BDG02151.1"/>
    <property type="molecule type" value="Genomic_DNA"/>
</dbReference>
<dbReference type="Pfam" id="PF21900">
    <property type="entry name" value="DUF6920"/>
    <property type="match status" value="1"/>
</dbReference>
<dbReference type="InterPro" id="IPR054213">
    <property type="entry name" value="DUF6920"/>
</dbReference>
<organism evidence="1 2">
    <name type="scientific">Anaeromyxobacter oryzae</name>
    <dbReference type="NCBI Taxonomy" id="2918170"/>
    <lineage>
        <taxon>Bacteria</taxon>
        <taxon>Pseudomonadati</taxon>
        <taxon>Myxococcota</taxon>
        <taxon>Myxococcia</taxon>
        <taxon>Myxococcales</taxon>
        <taxon>Cystobacterineae</taxon>
        <taxon>Anaeromyxobacteraceae</taxon>
        <taxon>Anaeromyxobacter</taxon>
    </lineage>
</organism>
<accession>A0ABN6MM96</accession>
<proteinExistence type="predicted"/>
<sequence>MTADPSAAASGLRDRFRAFALPRGPDVVASARGVRLSQRGELVLSPGARPIRFTAEQTIDALRSAFRWVATVRLGPLTLMTATDAYEDGRGSLVVRALGLVPVMKGAGADFDRGELQRYLGEVPCCPPALVLHPTLEWSAIGADTARLRDRADPGGATVDLALDEARGAVTCRADRPRAVGKGTVTTPWEAVSDVPHEWSGMRVPTRIEVAWQLPEGRFTYFRAEITALEVVR</sequence>
<gene>
    <name evidence="1" type="ORF">AMOR_11470</name>
</gene>
<evidence type="ECO:0000313" key="2">
    <source>
        <dbReference type="Proteomes" id="UP001162891"/>
    </source>
</evidence>
<dbReference type="RefSeq" id="WP_248359478.1">
    <property type="nucleotide sequence ID" value="NZ_AP025591.1"/>
</dbReference>
<reference evidence="2" key="1">
    <citation type="journal article" date="2022" name="Int. J. Syst. Evol. Microbiol.">
        <title>Anaeromyxobacter oryzae sp. nov., Anaeromyxobacter diazotrophicus sp. nov. and Anaeromyxobacter paludicola sp. nov., isolated from paddy soils.</title>
        <authorList>
            <person name="Itoh H."/>
            <person name="Xu Z."/>
            <person name="Mise K."/>
            <person name="Masuda Y."/>
            <person name="Ushijima N."/>
            <person name="Hayakawa C."/>
            <person name="Shiratori Y."/>
            <person name="Senoo K."/>
        </authorList>
    </citation>
    <scope>NUCLEOTIDE SEQUENCE [LARGE SCALE GENOMIC DNA]</scope>
    <source>
        <strain evidence="2">Red232</strain>
    </source>
</reference>